<feature type="transmembrane region" description="Helical" evidence="7">
    <location>
        <begin position="170"/>
        <end position="196"/>
    </location>
</feature>
<evidence type="ECO:0000256" key="1">
    <source>
        <dbReference type="ARBA" id="ARBA00004651"/>
    </source>
</evidence>
<comment type="caution">
    <text evidence="9">The sequence shown here is derived from an EMBL/GenBank/DDBJ whole genome shotgun (WGS) entry which is preliminary data.</text>
</comment>
<reference evidence="9 10" key="1">
    <citation type="submission" date="2024-10" db="EMBL/GenBank/DDBJ databases">
        <title>Novel secondary metabolite-producing bacteria for plant disease control.</title>
        <authorList>
            <person name="Chevrette M."/>
        </authorList>
    </citation>
    <scope>NUCLEOTIDE SEQUENCE [LARGE SCALE GENOMIC DNA]</scope>
    <source>
        <strain evidence="9 10">J30 TE3557</strain>
    </source>
</reference>
<evidence type="ECO:0000256" key="6">
    <source>
        <dbReference type="ARBA" id="ARBA00023136"/>
    </source>
</evidence>
<dbReference type="InterPro" id="IPR000515">
    <property type="entry name" value="MetI-like"/>
</dbReference>
<evidence type="ECO:0000256" key="3">
    <source>
        <dbReference type="ARBA" id="ARBA00022475"/>
    </source>
</evidence>
<dbReference type="CDD" id="cd06261">
    <property type="entry name" value="TM_PBP2"/>
    <property type="match status" value="1"/>
</dbReference>
<dbReference type="PANTHER" id="PTHR43163:SF6">
    <property type="entry name" value="DIPEPTIDE TRANSPORT SYSTEM PERMEASE PROTEIN DPPB-RELATED"/>
    <property type="match status" value="1"/>
</dbReference>
<organism evidence="9 10">
    <name type="scientific">Paenarthrobacter histidinolovorans</name>
    <dbReference type="NCBI Taxonomy" id="43664"/>
    <lineage>
        <taxon>Bacteria</taxon>
        <taxon>Bacillati</taxon>
        <taxon>Actinomycetota</taxon>
        <taxon>Actinomycetes</taxon>
        <taxon>Micrococcales</taxon>
        <taxon>Micrococcaceae</taxon>
        <taxon>Paenarthrobacter</taxon>
    </lineage>
</organism>
<protein>
    <submittedName>
        <fullName evidence="9">Peptide/nickel transport system permease protein</fullName>
    </submittedName>
</protein>
<dbReference type="Proteomes" id="UP001620520">
    <property type="component" value="Unassembled WGS sequence"/>
</dbReference>
<comment type="subcellular location">
    <subcellularLocation>
        <location evidence="1 7">Cell membrane</location>
        <topology evidence="1 7">Multi-pass membrane protein</topology>
    </subcellularLocation>
</comment>
<evidence type="ECO:0000256" key="2">
    <source>
        <dbReference type="ARBA" id="ARBA00022448"/>
    </source>
</evidence>
<dbReference type="PANTHER" id="PTHR43163">
    <property type="entry name" value="DIPEPTIDE TRANSPORT SYSTEM PERMEASE PROTEIN DPPB-RELATED"/>
    <property type="match status" value="1"/>
</dbReference>
<feature type="domain" description="ABC transmembrane type-1" evidence="8">
    <location>
        <begin position="129"/>
        <end position="334"/>
    </location>
</feature>
<dbReference type="SUPFAM" id="SSF161098">
    <property type="entry name" value="MetI-like"/>
    <property type="match status" value="1"/>
</dbReference>
<proteinExistence type="inferred from homology"/>
<dbReference type="RefSeq" id="WP_404594479.1">
    <property type="nucleotide sequence ID" value="NZ_JBIYEW010000003.1"/>
</dbReference>
<feature type="transmembrane region" description="Helical" evidence="7">
    <location>
        <begin position="202"/>
        <end position="224"/>
    </location>
</feature>
<comment type="similarity">
    <text evidence="7">Belongs to the binding-protein-dependent transport system permease family.</text>
</comment>
<evidence type="ECO:0000256" key="4">
    <source>
        <dbReference type="ARBA" id="ARBA00022692"/>
    </source>
</evidence>
<feature type="transmembrane region" description="Helical" evidence="7">
    <location>
        <begin position="265"/>
        <end position="291"/>
    </location>
</feature>
<dbReference type="Pfam" id="PF00528">
    <property type="entry name" value="BPD_transp_1"/>
    <property type="match status" value="1"/>
</dbReference>
<dbReference type="InterPro" id="IPR035906">
    <property type="entry name" value="MetI-like_sf"/>
</dbReference>
<name>A0ABW8N760_9MICC</name>
<evidence type="ECO:0000313" key="10">
    <source>
        <dbReference type="Proteomes" id="UP001620520"/>
    </source>
</evidence>
<evidence type="ECO:0000259" key="8">
    <source>
        <dbReference type="PROSITE" id="PS50928"/>
    </source>
</evidence>
<feature type="transmembrane region" description="Helical" evidence="7">
    <location>
        <begin position="311"/>
        <end position="337"/>
    </location>
</feature>
<dbReference type="EMBL" id="JBIYEW010000003">
    <property type="protein sequence ID" value="MFK4639406.1"/>
    <property type="molecule type" value="Genomic_DNA"/>
</dbReference>
<evidence type="ECO:0000256" key="7">
    <source>
        <dbReference type="RuleBase" id="RU363032"/>
    </source>
</evidence>
<keyword evidence="3" id="KW-1003">Cell membrane</keyword>
<keyword evidence="2 7" id="KW-0813">Transport</keyword>
<feature type="transmembrane region" description="Helical" evidence="7">
    <location>
        <begin position="43"/>
        <end position="64"/>
    </location>
</feature>
<gene>
    <name evidence="9" type="ORF">ABIA52_002295</name>
</gene>
<keyword evidence="10" id="KW-1185">Reference proteome</keyword>
<keyword evidence="5 7" id="KW-1133">Transmembrane helix</keyword>
<keyword evidence="6 7" id="KW-0472">Membrane</keyword>
<dbReference type="PROSITE" id="PS50928">
    <property type="entry name" value="ABC_TM1"/>
    <property type="match status" value="1"/>
</dbReference>
<dbReference type="Gene3D" id="1.10.3720.10">
    <property type="entry name" value="MetI-like"/>
    <property type="match status" value="1"/>
</dbReference>
<evidence type="ECO:0000313" key="9">
    <source>
        <dbReference type="EMBL" id="MFK4639406.1"/>
    </source>
</evidence>
<evidence type="ECO:0000256" key="5">
    <source>
        <dbReference type="ARBA" id="ARBA00022989"/>
    </source>
</evidence>
<feature type="transmembrane region" description="Helical" evidence="7">
    <location>
        <begin position="135"/>
        <end position="158"/>
    </location>
</feature>
<sequence length="348" mass="36801">MTEPTMLSKEVQILESTAPGATKRPRGGALSLSPWADYAFRRAGGVLLSVVLLVVVTFFMVPLIPGDPAVAVAGADATTEQIEAIRNSLGLNDPLYVQFISYVGGLFTGDLGESFAYSTSVSQIIATKLPFTAELAVLGIILVLLVSVPAGMLVGILTRGGRKKWLDVSFGMLTGFFQAVPQYVVSTMLVVVFAIILKVLPAAGAASLSALILPVIGLSIAPICSIARVVRRETSTVLEQDYLRTARGWRLPSLRLYARHALPNLLTTALTLAGLILAGMLGGAIIVENVFNWPGLGREIVTAIVNKDYPVIQGIILVLGFLAIVLNLLVDVILGLIDPRTLGGKSNG</sequence>
<dbReference type="Pfam" id="PF19300">
    <property type="entry name" value="BPD_transp_1_N"/>
    <property type="match status" value="1"/>
</dbReference>
<accession>A0ABW8N760</accession>
<dbReference type="InterPro" id="IPR045621">
    <property type="entry name" value="BPD_transp_1_N"/>
</dbReference>
<keyword evidence="4 7" id="KW-0812">Transmembrane</keyword>